<dbReference type="PANTHER" id="PTHR45875">
    <property type="entry name" value="METHYLTRANSFERASE N6AMT1"/>
    <property type="match status" value="1"/>
</dbReference>
<dbReference type="GO" id="GO:0005634">
    <property type="term" value="C:nucleus"/>
    <property type="evidence" value="ECO:0007669"/>
    <property type="project" value="UniProtKB-SubCell"/>
</dbReference>
<dbReference type="SUPFAM" id="SSF53335">
    <property type="entry name" value="S-adenosyl-L-methionine-dependent methyltransferases"/>
    <property type="match status" value="1"/>
</dbReference>
<dbReference type="AlphaFoldDB" id="D2V941"/>
<keyword evidence="8" id="KW-1185">Reference proteome</keyword>
<dbReference type="GO" id="GO:0035657">
    <property type="term" value="C:eRF1 methyltransferase complex"/>
    <property type="evidence" value="ECO:0007669"/>
    <property type="project" value="TreeGrafter"/>
</dbReference>
<keyword evidence="5" id="KW-0949">S-adenosyl-L-methionine</keyword>
<protein>
    <submittedName>
        <fullName evidence="7">Predicted protein</fullName>
    </submittedName>
</protein>
<evidence type="ECO:0000313" key="7">
    <source>
        <dbReference type="EMBL" id="EFC46644.1"/>
    </source>
</evidence>
<dbReference type="PROSITE" id="PS00092">
    <property type="entry name" value="N6_MTASE"/>
    <property type="match status" value="1"/>
</dbReference>
<comment type="subcellular location">
    <subcellularLocation>
        <location evidence="1">Nucleus</location>
    </subcellularLocation>
</comment>
<dbReference type="eggNOG" id="KOG3191">
    <property type="taxonomic scope" value="Eukaryota"/>
</dbReference>
<evidence type="ECO:0000256" key="4">
    <source>
        <dbReference type="ARBA" id="ARBA00022679"/>
    </source>
</evidence>
<reference evidence="7 8" key="1">
    <citation type="journal article" date="2010" name="Cell">
        <title>The genome of Naegleria gruberi illuminates early eukaryotic versatility.</title>
        <authorList>
            <person name="Fritz-Laylin L.K."/>
            <person name="Prochnik S.E."/>
            <person name="Ginger M.L."/>
            <person name="Dacks J.B."/>
            <person name="Carpenter M.L."/>
            <person name="Field M.C."/>
            <person name="Kuo A."/>
            <person name="Paredez A."/>
            <person name="Chapman J."/>
            <person name="Pham J."/>
            <person name="Shu S."/>
            <person name="Neupane R."/>
            <person name="Cipriano M."/>
            <person name="Mancuso J."/>
            <person name="Tu H."/>
            <person name="Salamov A."/>
            <person name="Lindquist E."/>
            <person name="Shapiro H."/>
            <person name="Lucas S."/>
            <person name="Grigoriev I.V."/>
            <person name="Cande W.Z."/>
            <person name="Fulton C."/>
            <person name="Rokhsar D.S."/>
            <person name="Dawson S.C."/>
        </authorList>
    </citation>
    <scope>NUCLEOTIDE SEQUENCE [LARGE SCALE GENOMIC DNA]</scope>
    <source>
        <strain evidence="7 8">NEG-M</strain>
    </source>
</reference>
<dbReference type="InterPro" id="IPR052190">
    <property type="entry name" value="Euk-Arch_PrmC-MTase"/>
</dbReference>
<dbReference type="RefSeq" id="XP_002679388.1">
    <property type="nucleotide sequence ID" value="XM_002679342.1"/>
</dbReference>
<keyword evidence="6" id="KW-0539">Nucleus</keyword>
<dbReference type="FunCoup" id="D2V941">
    <property type="interactions" value="127"/>
</dbReference>
<accession>D2V941</accession>
<dbReference type="EMBL" id="GG738858">
    <property type="protein sequence ID" value="EFC46644.1"/>
    <property type="molecule type" value="Genomic_DNA"/>
</dbReference>
<evidence type="ECO:0000313" key="8">
    <source>
        <dbReference type="Proteomes" id="UP000006671"/>
    </source>
</evidence>
<dbReference type="FunFam" id="3.40.50.150:FF:000077">
    <property type="entry name" value="HemK methyltransferase family member 2"/>
    <property type="match status" value="1"/>
</dbReference>
<evidence type="ECO:0000256" key="2">
    <source>
        <dbReference type="ARBA" id="ARBA00006149"/>
    </source>
</evidence>
<dbReference type="STRING" id="5762.D2V941"/>
<dbReference type="GO" id="GO:0008757">
    <property type="term" value="F:S-adenosylmethionine-dependent methyltransferase activity"/>
    <property type="evidence" value="ECO:0007669"/>
    <property type="project" value="TreeGrafter"/>
</dbReference>
<dbReference type="GO" id="GO:0003676">
    <property type="term" value="F:nucleic acid binding"/>
    <property type="evidence" value="ECO:0007669"/>
    <property type="project" value="InterPro"/>
</dbReference>
<dbReference type="OrthoDB" id="406152at2759"/>
<evidence type="ECO:0000256" key="5">
    <source>
        <dbReference type="ARBA" id="ARBA00022691"/>
    </source>
</evidence>
<proteinExistence type="inferred from homology"/>
<comment type="similarity">
    <text evidence="2">Belongs to the eukaryotic/archaeal PrmC-related family.</text>
</comment>
<name>D2V941_NAEGR</name>
<evidence type="ECO:0000256" key="6">
    <source>
        <dbReference type="ARBA" id="ARBA00023242"/>
    </source>
</evidence>
<evidence type="ECO:0000256" key="1">
    <source>
        <dbReference type="ARBA" id="ARBA00004123"/>
    </source>
</evidence>
<dbReference type="OMA" id="EWDDWME"/>
<dbReference type="GO" id="GO:0032259">
    <property type="term" value="P:methylation"/>
    <property type="evidence" value="ECO:0007669"/>
    <property type="project" value="UniProtKB-KW"/>
</dbReference>
<keyword evidence="4" id="KW-0808">Transferase</keyword>
<dbReference type="Proteomes" id="UP000006671">
    <property type="component" value="Unassembled WGS sequence"/>
</dbReference>
<dbReference type="InParanoid" id="D2V941"/>
<dbReference type="PANTHER" id="PTHR45875:SF1">
    <property type="entry name" value="METHYLTRANSFERASE N6AMT1"/>
    <property type="match status" value="1"/>
</dbReference>
<dbReference type="VEuPathDB" id="AmoebaDB:NAEGRDRAFT_32258"/>
<dbReference type="GeneID" id="8859882"/>
<dbReference type="Gene3D" id="3.40.50.150">
    <property type="entry name" value="Vaccinia Virus protein VP39"/>
    <property type="match status" value="1"/>
</dbReference>
<dbReference type="InterPro" id="IPR029063">
    <property type="entry name" value="SAM-dependent_MTases_sf"/>
</dbReference>
<sequence>MPKSINDPNMGHMKTSDFKLVYEFNDDTYLLVDALEKDYIVNHLLNSKCGLKCCLEIGSGSGYVTTFLYKLLNNNHQLMNASYSFLLLCSDINPNAALMTRKTLENNKITPQQVPICCDVVLTDFHSAFKQRMKNKIDLLIFNPPYVPSEQYEMGHNDVRAAYAGGIDGREVIDKFIPMIKDILSRDGVFYFVLIEDNRPQEVMKLLSLEENGGFASKIVLKKWVQGEYLFIVKFFKSC</sequence>
<dbReference type="GO" id="GO:0008276">
    <property type="term" value="F:protein methyltransferase activity"/>
    <property type="evidence" value="ECO:0007669"/>
    <property type="project" value="TreeGrafter"/>
</dbReference>
<organism evidence="8">
    <name type="scientific">Naegleria gruberi</name>
    <name type="common">Amoeba</name>
    <dbReference type="NCBI Taxonomy" id="5762"/>
    <lineage>
        <taxon>Eukaryota</taxon>
        <taxon>Discoba</taxon>
        <taxon>Heterolobosea</taxon>
        <taxon>Tetramitia</taxon>
        <taxon>Eutetramitia</taxon>
        <taxon>Vahlkampfiidae</taxon>
        <taxon>Naegleria</taxon>
    </lineage>
</organism>
<evidence type="ECO:0000256" key="3">
    <source>
        <dbReference type="ARBA" id="ARBA00022603"/>
    </source>
</evidence>
<dbReference type="KEGG" id="ngr:NAEGRDRAFT_32258"/>
<keyword evidence="3" id="KW-0489">Methyltransferase</keyword>
<dbReference type="InterPro" id="IPR002052">
    <property type="entry name" value="DNA_methylase_N6_adenine_CS"/>
</dbReference>
<gene>
    <name evidence="7" type="ORF">NAEGRDRAFT_32258</name>
</gene>